<name>A0A2A2LIY4_9BILA</name>
<dbReference type="GO" id="GO:0005737">
    <property type="term" value="C:cytoplasm"/>
    <property type="evidence" value="ECO:0007669"/>
    <property type="project" value="InterPro"/>
</dbReference>
<evidence type="ECO:0000256" key="8">
    <source>
        <dbReference type="RuleBase" id="RU003954"/>
    </source>
</evidence>
<dbReference type="InterPro" id="IPR021922">
    <property type="entry name" value="Par3/HAL_N"/>
</dbReference>
<dbReference type="InterPro" id="IPR001106">
    <property type="entry name" value="Aromatic_Lyase"/>
</dbReference>
<reference evidence="11 12" key="1">
    <citation type="journal article" date="2017" name="Curr. Biol.">
        <title>Genome architecture and evolution of a unichromosomal asexual nematode.</title>
        <authorList>
            <person name="Fradin H."/>
            <person name="Zegar C."/>
            <person name="Gutwein M."/>
            <person name="Lucas J."/>
            <person name="Kovtun M."/>
            <person name="Corcoran D."/>
            <person name="Baugh L.R."/>
            <person name="Kiontke K."/>
            <person name="Gunsalus K."/>
            <person name="Fitch D.H."/>
            <person name="Piano F."/>
        </authorList>
    </citation>
    <scope>NUCLEOTIDE SEQUENCE [LARGE SCALE GENOMIC DNA]</scope>
    <source>
        <strain evidence="11">PF1309</strain>
    </source>
</reference>
<comment type="catalytic activity">
    <reaction evidence="7 9">
        <text>L-histidine = trans-urocanate + NH4(+)</text>
        <dbReference type="Rhea" id="RHEA:21232"/>
        <dbReference type="ChEBI" id="CHEBI:17771"/>
        <dbReference type="ChEBI" id="CHEBI:28938"/>
        <dbReference type="ChEBI" id="CHEBI:57595"/>
        <dbReference type="EC" id="4.3.1.3"/>
    </reaction>
</comment>
<dbReference type="EC" id="4.3.1.3" evidence="3 9"/>
<dbReference type="SUPFAM" id="SSF48557">
    <property type="entry name" value="L-aspartase-like"/>
    <property type="match status" value="1"/>
</dbReference>
<proteinExistence type="inferred from homology"/>
<evidence type="ECO:0000256" key="6">
    <source>
        <dbReference type="ARBA" id="ARBA00023239"/>
    </source>
</evidence>
<evidence type="ECO:0000256" key="1">
    <source>
        <dbReference type="ARBA" id="ARBA00005113"/>
    </source>
</evidence>
<dbReference type="EMBL" id="LIAE01006699">
    <property type="protein sequence ID" value="PAV86161.1"/>
    <property type="molecule type" value="Genomic_DNA"/>
</dbReference>
<dbReference type="NCBIfam" id="NF006871">
    <property type="entry name" value="PRK09367.1"/>
    <property type="match status" value="1"/>
</dbReference>
<dbReference type="PROSITE" id="PS00488">
    <property type="entry name" value="PAL_HISTIDASE"/>
    <property type="match status" value="1"/>
</dbReference>
<evidence type="ECO:0000256" key="4">
    <source>
        <dbReference type="ARBA" id="ARBA00017271"/>
    </source>
</evidence>
<dbReference type="AlphaFoldDB" id="A0A2A2LIY4"/>
<comment type="pathway">
    <text evidence="1 9">Amino-acid degradation; L-histidine degradation into L-glutamate; N-formimidoyl-L-glutamate from L-histidine: step 1/3.</text>
</comment>
<dbReference type="Pfam" id="PF12053">
    <property type="entry name" value="Par3_HAL_N_term"/>
    <property type="match status" value="1"/>
</dbReference>
<comment type="similarity">
    <text evidence="2 8">Belongs to the PAL/histidase family.</text>
</comment>
<dbReference type="STRING" id="2018661.A0A2A2LIY4"/>
<keyword evidence="5 9" id="KW-0369">Histidine metabolism</keyword>
<evidence type="ECO:0000256" key="9">
    <source>
        <dbReference type="RuleBase" id="RU004479"/>
    </source>
</evidence>
<evidence type="ECO:0000256" key="5">
    <source>
        <dbReference type="ARBA" id="ARBA00022808"/>
    </source>
</evidence>
<dbReference type="FunFam" id="1.20.200.10:FF:000003">
    <property type="entry name" value="Histidine ammonia-lyase"/>
    <property type="match status" value="1"/>
</dbReference>
<evidence type="ECO:0000259" key="10">
    <source>
        <dbReference type="Pfam" id="PF12053"/>
    </source>
</evidence>
<dbReference type="Proteomes" id="UP000218231">
    <property type="component" value="Unassembled WGS sequence"/>
</dbReference>
<dbReference type="Gene3D" id="1.20.200.10">
    <property type="entry name" value="Fumarase/aspartase (Central domain)"/>
    <property type="match status" value="1"/>
</dbReference>
<dbReference type="Gene3D" id="3.10.20.90">
    <property type="entry name" value="Phosphatidylinositol 3-kinase Catalytic Subunit, Chain A, domain 1"/>
    <property type="match status" value="1"/>
</dbReference>
<dbReference type="OrthoDB" id="10051290at2759"/>
<dbReference type="Gene3D" id="1.10.275.10">
    <property type="entry name" value="Fumarase/aspartase (N-terminal domain)"/>
    <property type="match status" value="1"/>
</dbReference>
<dbReference type="CDD" id="cd00332">
    <property type="entry name" value="PAL-HAL"/>
    <property type="match status" value="1"/>
</dbReference>
<protein>
    <recommendedName>
        <fullName evidence="4 9">Histidine ammonia-lyase</fullName>
        <ecNumber evidence="3 9">4.3.1.3</ecNumber>
    </recommendedName>
</protein>
<feature type="domain" description="Par3/HAL N-terminal" evidence="10">
    <location>
        <begin position="1"/>
        <end position="80"/>
    </location>
</feature>
<keyword evidence="6 8" id="KW-0456">Lyase</keyword>
<dbReference type="NCBIfam" id="TIGR01225">
    <property type="entry name" value="hutH"/>
    <property type="match status" value="1"/>
</dbReference>
<dbReference type="Pfam" id="PF00221">
    <property type="entry name" value="Lyase_aromatic"/>
    <property type="match status" value="1"/>
</dbReference>
<dbReference type="InterPro" id="IPR005921">
    <property type="entry name" value="HutH"/>
</dbReference>
<dbReference type="UniPathway" id="UPA00379">
    <property type="reaction ID" value="UER00549"/>
</dbReference>
<evidence type="ECO:0000313" key="11">
    <source>
        <dbReference type="EMBL" id="PAV86161.1"/>
    </source>
</evidence>
<dbReference type="GO" id="GO:0004397">
    <property type="term" value="F:histidine ammonia-lyase activity"/>
    <property type="evidence" value="ECO:0007669"/>
    <property type="project" value="UniProtKB-EC"/>
</dbReference>
<evidence type="ECO:0000313" key="12">
    <source>
        <dbReference type="Proteomes" id="UP000218231"/>
    </source>
</evidence>
<dbReference type="InterPro" id="IPR024083">
    <property type="entry name" value="Fumarase/histidase_N"/>
</dbReference>
<dbReference type="GO" id="GO:0019556">
    <property type="term" value="P:L-histidine catabolic process to glutamate and formamide"/>
    <property type="evidence" value="ECO:0007669"/>
    <property type="project" value="UniProtKB-UniPathway"/>
</dbReference>
<evidence type="ECO:0000256" key="7">
    <source>
        <dbReference type="ARBA" id="ARBA00049269"/>
    </source>
</evidence>
<gene>
    <name evidence="11" type="ORF">WR25_02649</name>
</gene>
<accession>A0A2A2LIY4</accession>
<keyword evidence="12" id="KW-1185">Reference proteome</keyword>
<comment type="caution">
    <text evidence="11">The sequence shown here is derived from an EMBL/GenBank/DDBJ whole genome shotgun (WGS) entry which is preliminary data.</text>
</comment>
<sequence length="665" mass="73220">MRLQVQVGVECIVVPCSETETVHQVAERAVAKIRRLRPDCLQSDNYLEVRRTVGNSLLDPTDVISQVLKDGDFILIAVEECETGAGKLQRRLSEIETTEKQLKHFDPRERKVSFAFDPSPDLPHVIKPTKLLIIDGNSLEPIDLVRCERGECAIQLSMEAEERVRKSRLLLEKIAADHKTVYGVTTGFGTFSNVRISPENIKKLQVNLIRSHSTGYGKPLSPSKTRMLLALRINILAKGYSGISVENLKRMIAAFNAYCVSYVPQQGTVGCSGDLCPLAHLALGLLGEGKMWSPSTGWGSAEIVLKKNHLEPLVLGPKEGLALINGTQMVTALGAYTVERANNIARQADVIAALSLDVLKGTTRAYDPDIHRIRPHAGQNLSALRLRSLLHSEANPSQIAESHRNCSKVQDAYTLRCVPQVHGIVHDTIEFVKGIIRVEMNSATDNPLVFADREEIISGGNFHGEYPAKALDYLAIAVAELAQMSERRLERLVNHDLSGLPTFLTPDGGLNSGFMTVQLCAASLVSENKEDHVSMGGFAARKALTIVEHVEAVLAMELLAACQGIEFLLPLRSTAPLHKVYKLVRQISAPLTEDRSMHGDIEAVVALLRENKVWETVLPHLETLEAMEELDPDALRLSAKTPTGIVMADRVDLHETDESDDEHKH</sequence>
<evidence type="ECO:0000256" key="2">
    <source>
        <dbReference type="ARBA" id="ARBA00007238"/>
    </source>
</evidence>
<dbReference type="PANTHER" id="PTHR10362">
    <property type="entry name" value="HISTIDINE AMMONIA-LYASE"/>
    <property type="match status" value="1"/>
</dbReference>
<dbReference type="GO" id="GO:0019557">
    <property type="term" value="P:L-histidine catabolic process to glutamate and formate"/>
    <property type="evidence" value="ECO:0007669"/>
    <property type="project" value="UniProtKB-UniPathway"/>
</dbReference>
<dbReference type="InterPro" id="IPR008948">
    <property type="entry name" value="L-Aspartase-like"/>
</dbReference>
<dbReference type="InterPro" id="IPR022313">
    <property type="entry name" value="Phe/His_NH3-lyase_AS"/>
</dbReference>
<evidence type="ECO:0000256" key="3">
    <source>
        <dbReference type="ARBA" id="ARBA00012994"/>
    </source>
</evidence>
<organism evidence="11 12">
    <name type="scientific">Diploscapter pachys</name>
    <dbReference type="NCBI Taxonomy" id="2018661"/>
    <lineage>
        <taxon>Eukaryota</taxon>
        <taxon>Metazoa</taxon>
        <taxon>Ecdysozoa</taxon>
        <taxon>Nematoda</taxon>
        <taxon>Chromadorea</taxon>
        <taxon>Rhabditida</taxon>
        <taxon>Rhabditina</taxon>
        <taxon>Rhabditomorpha</taxon>
        <taxon>Rhabditoidea</taxon>
        <taxon>Rhabditidae</taxon>
        <taxon>Diploscapter</taxon>
    </lineage>
</organism>